<reference evidence="2 3" key="1">
    <citation type="submission" date="2019-12" db="EMBL/GenBank/DDBJ databases">
        <title>Novel species isolated from a subtropical stream in China.</title>
        <authorList>
            <person name="Lu H."/>
        </authorList>
    </citation>
    <scope>NUCLEOTIDE SEQUENCE [LARGE SCALE GENOMIC DNA]</scope>
    <source>
        <strain evidence="2 3">FT50W</strain>
    </source>
</reference>
<dbReference type="GO" id="GO:0015074">
    <property type="term" value="P:DNA integration"/>
    <property type="evidence" value="ECO:0007669"/>
    <property type="project" value="InterPro"/>
</dbReference>
<dbReference type="AlphaFoldDB" id="A0A6L8MS41"/>
<evidence type="ECO:0000313" key="2">
    <source>
        <dbReference type="EMBL" id="MYM84887.1"/>
    </source>
</evidence>
<name>A0A6L8MS41_9BURK</name>
<sequence length="119" mass="13161">MILQLVNGALVGGGISTGTAQGNAASLRSSFISTSASISRSCLRPRHVVQHEQQRKLLGQRRDGELFLDIEVRKHNRTRDALLADVFGYIQKFYNPKRGHSTLGYASPIQFEAQTFKCA</sequence>
<feature type="domain" description="Integrase catalytic" evidence="1">
    <location>
        <begin position="75"/>
        <end position="116"/>
    </location>
</feature>
<evidence type="ECO:0000313" key="3">
    <source>
        <dbReference type="Proteomes" id="UP000474565"/>
    </source>
</evidence>
<proteinExistence type="predicted"/>
<organism evidence="2 3">
    <name type="scientific">Duganella lactea</name>
    <dbReference type="NCBI Taxonomy" id="2692173"/>
    <lineage>
        <taxon>Bacteria</taxon>
        <taxon>Pseudomonadati</taxon>
        <taxon>Pseudomonadota</taxon>
        <taxon>Betaproteobacteria</taxon>
        <taxon>Burkholderiales</taxon>
        <taxon>Oxalobacteraceae</taxon>
        <taxon>Telluria group</taxon>
        <taxon>Duganella</taxon>
    </lineage>
</organism>
<dbReference type="Proteomes" id="UP000474565">
    <property type="component" value="Unassembled WGS sequence"/>
</dbReference>
<accession>A0A6L8MS41</accession>
<dbReference type="Pfam" id="PF13333">
    <property type="entry name" value="rve_2"/>
    <property type="match status" value="1"/>
</dbReference>
<evidence type="ECO:0000259" key="1">
    <source>
        <dbReference type="Pfam" id="PF13333"/>
    </source>
</evidence>
<dbReference type="EMBL" id="WWCP01000042">
    <property type="protein sequence ID" value="MYM84887.1"/>
    <property type="molecule type" value="Genomic_DNA"/>
</dbReference>
<protein>
    <submittedName>
        <fullName evidence="2">IS3 family transposase</fullName>
    </submittedName>
</protein>
<dbReference type="InterPro" id="IPR001584">
    <property type="entry name" value="Integrase_cat-core"/>
</dbReference>
<comment type="caution">
    <text evidence="2">The sequence shown here is derived from an EMBL/GenBank/DDBJ whole genome shotgun (WGS) entry which is preliminary data.</text>
</comment>
<gene>
    <name evidence="2" type="ORF">GTP44_23435</name>
</gene>